<name>A0A0F5LQY7_9HYPH</name>
<evidence type="ECO:0008006" key="3">
    <source>
        <dbReference type="Google" id="ProtNLM"/>
    </source>
</evidence>
<dbReference type="PATRIC" id="fig|1121477.3.peg.3152"/>
<gene>
    <name evidence="1" type="ORF">VW29_10150</name>
</gene>
<accession>A0A0F5LQY7</accession>
<dbReference type="AlphaFoldDB" id="A0A0F5LQY7"/>
<dbReference type="EMBL" id="LAJF01000068">
    <property type="protein sequence ID" value="KKB84721.1"/>
    <property type="molecule type" value="Genomic_DNA"/>
</dbReference>
<evidence type="ECO:0000313" key="1">
    <source>
        <dbReference type="EMBL" id="KKB84721.1"/>
    </source>
</evidence>
<protein>
    <recommendedName>
        <fullName evidence="3">DUF1403 family protein</fullName>
    </recommendedName>
</protein>
<organism evidence="1 2">
    <name type="scientific">Devosia limi DSM 17137</name>
    <dbReference type="NCBI Taxonomy" id="1121477"/>
    <lineage>
        <taxon>Bacteria</taxon>
        <taxon>Pseudomonadati</taxon>
        <taxon>Pseudomonadota</taxon>
        <taxon>Alphaproteobacteria</taxon>
        <taxon>Hyphomicrobiales</taxon>
        <taxon>Devosiaceae</taxon>
        <taxon>Devosia</taxon>
    </lineage>
</organism>
<sequence length="318" mass="34577">MNSRADLLVIDPPPVPKVPAWARARGVVLHDADAAYAAGSALNSLDNLVRQDFSWAGAWRQRLALRNAAAAVNLSGRREDESALRDTHFLRDPGADPGPSGHLLMAWRRMASRTTRCDEEMVRPVAEQHFALHWDDSLTEVLANGADMMVSSRPAPVLAAEIAAAVYRARPDAELLGIWLADMLLAQKFRWPVPVPLLMGQVSSLAFKSGEHRKRIRPGGEGWGRAVLLAYATAAAEACDLGIELAQRAATLTAVVPKLRAKGSGDVIKLLLSDDAVPGSWSSPKLSARGTRRLFDRLGELRAVRELSGRSTFRLYGL</sequence>
<comment type="caution">
    <text evidence="1">The sequence shown here is derived from an EMBL/GenBank/DDBJ whole genome shotgun (WGS) entry which is preliminary data.</text>
</comment>
<keyword evidence="2" id="KW-1185">Reference proteome</keyword>
<dbReference type="STRING" id="1121477.SAMN02745223_03029"/>
<dbReference type="InterPro" id="IPR009843">
    <property type="entry name" value="DUF1403"/>
</dbReference>
<dbReference type="Pfam" id="PF07183">
    <property type="entry name" value="DUF1403"/>
    <property type="match status" value="1"/>
</dbReference>
<dbReference type="OrthoDB" id="7865302at2"/>
<dbReference type="Proteomes" id="UP000033608">
    <property type="component" value="Unassembled WGS sequence"/>
</dbReference>
<proteinExistence type="predicted"/>
<reference evidence="1 2" key="1">
    <citation type="submission" date="2015-03" db="EMBL/GenBank/DDBJ databases">
        <authorList>
            <person name="Hassan Y.I."/>
            <person name="Lepp D."/>
            <person name="Zhou T."/>
        </authorList>
    </citation>
    <scope>NUCLEOTIDE SEQUENCE [LARGE SCALE GENOMIC DNA]</scope>
    <source>
        <strain evidence="1 2">DSM 17137</strain>
    </source>
</reference>
<dbReference type="RefSeq" id="WP_046135184.1">
    <property type="nucleotide sequence ID" value="NZ_FQVC01000009.1"/>
</dbReference>
<evidence type="ECO:0000313" key="2">
    <source>
        <dbReference type="Proteomes" id="UP000033608"/>
    </source>
</evidence>